<organism evidence="1 2">
    <name type="scientific">Potamilus streckersoni</name>
    <dbReference type="NCBI Taxonomy" id="2493646"/>
    <lineage>
        <taxon>Eukaryota</taxon>
        <taxon>Metazoa</taxon>
        <taxon>Spiralia</taxon>
        <taxon>Lophotrochozoa</taxon>
        <taxon>Mollusca</taxon>
        <taxon>Bivalvia</taxon>
        <taxon>Autobranchia</taxon>
        <taxon>Heteroconchia</taxon>
        <taxon>Palaeoheterodonta</taxon>
        <taxon>Unionida</taxon>
        <taxon>Unionoidea</taxon>
        <taxon>Unionidae</taxon>
        <taxon>Ambleminae</taxon>
        <taxon>Lampsilini</taxon>
        <taxon>Potamilus</taxon>
    </lineage>
</organism>
<comment type="caution">
    <text evidence="1">The sequence shown here is derived from an EMBL/GenBank/DDBJ whole genome shotgun (WGS) entry which is preliminary data.</text>
</comment>
<keyword evidence="2" id="KW-1185">Reference proteome</keyword>
<proteinExistence type="predicted"/>
<reference evidence="1" key="1">
    <citation type="journal article" date="2021" name="Genome Biol. Evol.">
        <title>A High-Quality Reference Genome for a Parasitic Bivalve with Doubly Uniparental Inheritance (Bivalvia: Unionida).</title>
        <authorList>
            <person name="Smith C.H."/>
        </authorList>
    </citation>
    <scope>NUCLEOTIDE SEQUENCE</scope>
    <source>
        <strain evidence="1">CHS0354</strain>
    </source>
</reference>
<reference evidence="1" key="3">
    <citation type="submission" date="2023-05" db="EMBL/GenBank/DDBJ databases">
        <authorList>
            <person name="Smith C.H."/>
        </authorList>
    </citation>
    <scope>NUCLEOTIDE SEQUENCE</scope>
    <source>
        <strain evidence="1">CHS0354</strain>
        <tissue evidence="1">Mantle</tissue>
    </source>
</reference>
<evidence type="ECO:0000313" key="1">
    <source>
        <dbReference type="EMBL" id="KAK3599685.1"/>
    </source>
</evidence>
<dbReference type="AlphaFoldDB" id="A0AAE0W483"/>
<name>A0AAE0W483_9BIVA</name>
<reference evidence="1" key="2">
    <citation type="journal article" date="2021" name="Genome Biol. Evol.">
        <title>Developing a high-quality reference genome for a parasitic bivalve with doubly uniparental inheritance (Bivalvia: Unionida).</title>
        <authorList>
            <person name="Smith C.H."/>
        </authorList>
    </citation>
    <scope>NUCLEOTIDE SEQUENCE</scope>
    <source>
        <strain evidence="1">CHS0354</strain>
        <tissue evidence="1">Mantle</tissue>
    </source>
</reference>
<evidence type="ECO:0000313" key="2">
    <source>
        <dbReference type="Proteomes" id="UP001195483"/>
    </source>
</evidence>
<gene>
    <name evidence="1" type="ORF">CHS0354_037156</name>
</gene>
<sequence>MARPRYQLPLTGLQRFDINQKLQLQLERTLLTTIGGIILVQKEPLHLGGSILQLVSSRTRRPIDKPYTKFTIDIQVIDSEEYDSVNRIQGRLI</sequence>
<dbReference type="Proteomes" id="UP001195483">
    <property type="component" value="Unassembled WGS sequence"/>
</dbReference>
<protein>
    <submittedName>
        <fullName evidence="1">Uncharacterized protein</fullName>
    </submittedName>
</protein>
<dbReference type="EMBL" id="JAEAOA010002176">
    <property type="protein sequence ID" value="KAK3599685.1"/>
    <property type="molecule type" value="Genomic_DNA"/>
</dbReference>
<accession>A0AAE0W483</accession>